<dbReference type="Pfam" id="PF13456">
    <property type="entry name" value="RVT_3"/>
    <property type="match status" value="1"/>
</dbReference>
<dbReference type="InterPro" id="IPR002156">
    <property type="entry name" value="RNaseH_domain"/>
</dbReference>
<dbReference type="GO" id="GO:0004523">
    <property type="term" value="F:RNA-DNA hybrid ribonuclease activity"/>
    <property type="evidence" value="ECO:0007669"/>
    <property type="project" value="InterPro"/>
</dbReference>
<reference evidence="3 4" key="1">
    <citation type="submission" date="2018-09" db="EMBL/GenBank/DDBJ databases">
        <title>A high-quality reference genome of wild soybean provides a powerful tool to mine soybean genomes.</title>
        <authorList>
            <person name="Xie M."/>
            <person name="Chung C.Y.L."/>
            <person name="Li M.-W."/>
            <person name="Wong F.-L."/>
            <person name="Chan T.-F."/>
            <person name="Lam H.-M."/>
        </authorList>
    </citation>
    <scope>NUCLEOTIDE SEQUENCE [LARGE SCALE GENOMIC DNA]</scope>
    <source>
        <strain evidence="4">cv. W05</strain>
        <tissue evidence="3">Hypocotyl of etiolated seedlings</tissue>
    </source>
</reference>
<evidence type="ECO:0000259" key="1">
    <source>
        <dbReference type="Pfam" id="PF00078"/>
    </source>
</evidence>
<feature type="domain" description="RNase H type-1" evidence="2">
    <location>
        <begin position="243"/>
        <end position="364"/>
    </location>
</feature>
<name>A0A445JZF3_GLYSO</name>
<dbReference type="EMBL" id="QZWG01000007">
    <property type="protein sequence ID" value="RZC03876.1"/>
    <property type="molecule type" value="Genomic_DNA"/>
</dbReference>
<feature type="domain" description="Reverse transcriptase" evidence="1">
    <location>
        <begin position="2"/>
        <end position="111"/>
    </location>
</feature>
<gene>
    <name evidence="3" type="ORF">D0Y65_018498</name>
</gene>
<keyword evidence="4" id="KW-1185">Reference proteome</keyword>
<comment type="caution">
    <text evidence="3">The sequence shown here is derived from an EMBL/GenBank/DDBJ whole genome shotgun (WGS) entry which is preliminary data.</text>
</comment>
<accession>A0A445JZF3</accession>
<dbReference type="AlphaFoldDB" id="A0A445JZF3"/>
<dbReference type="InterPro" id="IPR012337">
    <property type="entry name" value="RNaseH-like_sf"/>
</dbReference>
<evidence type="ECO:0008006" key="5">
    <source>
        <dbReference type="Google" id="ProtNLM"/>
    </source>
</evidence>
<sequence length="379" mass="43078">MNDLRPISLCNVLYKIVSKVLANRLKRVLLNCISKEQPTFIEGRSILDNVLVAIETIHHMKCKVIGNEGGFALKIHINKAFDKVDGRYLKASLHKMGFHRKWRSEIFFSRNTQENLKDQILAKLRVNECLGTVSSLIHPTTKIWKETLIHDLFVPFDATRILSMPIYSSHDHDEILWKLRCSNAKKLWLEVSLLCQVNDLAASVQDMKDLIFATPSKFSQTQVDLFVVVLPPPPPPYDFVKCNTDASIFQDQSKFGLATSVQDTDGTFISVMSSWFSGIPSPLEAEARSLQLALDWQSSQKQNNLILETDCKQIINCIKAKKFQNNEVGDILRNCVEKISTFQNCIVQFVTQQANQVVHSLARASRSFACLQLFDYSLI</sequence>
<dbReference type="GO" id="GO:0003676">
    <property type="term" value="F:nucleic acid binding"/>
    <property type="evidence" value="ECO:0007669"/>
    <property type="project" value="InterPro"/>
</dbReference>
<dbReference type="PANTHER" id="PTHR47074">
    <property type="entry name" value="BNAC02G40300D PROTEIN"/>
    <property type="match status" value="1"/>
</dbReference>
<dbReference type="CDD" id="cd06222">
    <property type="entry name" value="RNase_H_like"/>
    <property type="match status" value="1"/>
</dbReference>
<evidence type="ECO:0000259" key="2">
    <source>
        <dbReference type="Pfam" id="PF13456"/>
    </source>
</evidence>
<dbReference type="Pfam" id="PF00078">
    <property type="entry name" value="RVT_1"/>
    <property type="match status" value="1"/>
</dbReference>
<dbReference type="InterPro" id="IPR000477">
    <property type="entry name" value="RT_dom"/>
</dbReference>
<evidence type="ECO:0000313" key="4">
    <source>
        <dbReference type="Proteomes" id="UP000289340"/>
    </source>
</evidence>
<dbReference type="InterPro" id="IPR036397">
    <property type="entry name" value="RNaseH_sf"/>
</dbReference>
<dbReference type="InterPro" id="IPR052929">
    <property type="entry name" value="RNase_H-like_EbsB-rel"/>
</dbReference>
<evidence type="ECO:0000313" key="3">
    <source>
        <dbReference type="EMBL" id="RZC03876.1"/>
    </source>
</evidence>
<dbReference type="PANTHER" id="PTHR47074:SF48">
    <property type="entry name" value="POLYNUCLEOTIDYL TRANSFERASE, RIBONUCLEASE H-LIKE SUPERFAMILY PROTEIN"/>
    <property type="match status" value="1"/>
</dbReference>
<organism evidence="3 4">
    <name type="scientific">Glycine soja</name>
    <name type="common">Wild soybean</name>
    <dbReference type="NCBI Taxonomy" id="3848"/>
    <lineage>
        <taxon>Eukaryota</taxon>
        <taxon>Viridiplantae</taxon>
        <taxon>Streptophyta</taxon>
        <taxon>Embryophyta</taxon>
        <taxon>Tracheophyta</taxon>
        <taxon>Spermatophyta</taxon>
        <taxon>Magnoliopsida</taxon>
        <taxon>eudicotyledons</taxon>
        <taxon>Gunneridae</taxon>
        <taxon>Pentapetalae</taxon>
        <taxon>rosids</taxon>
        <taxon>fabids</taxon>
        <taxon>Fabales</taxon>
        <taxon>Fabaceae</taxon>
        <taxon>Papilionoideae</taxon>
        <taxon>50 kb inversion clade</taxon>
        <taxon>NPAAA clade</taxon>
        <taxon>indigoferoid/millettioid clade</taxon>
        <taxon>Phaseoleae</taxon>
        <taxon>Glycine</taxon>
        <taxon>Glycine subgen. Soja</taxon>
    </lineage>
</organism>
<dbReference type="Proteomes" id="UP000289340">
    <property type="component" value="Chromosome 7"/>
</dbReference>
<protein>
    <recommendedName>
        <fullName evidence="5">RNase H type-1 domain-containing protein</fullName>
    </recommendedName>
</protein>
<dbReference type="Gene3D" id="3.30.420.10">
    <property type="entry name" value="Ribonuclease H-like superfamily/Ribonuclease H"/>
    <property type="match status" value="1"/>
</dbReference>
<proteinExistence type="predicted"/>
<dbReference type="InterPro" id="IPR044730">
    <property type="entry name" value="RNase_H-like_dom_plant"/>
</dbReference>
<dbReference type="SUPFAM" id="SSF53098">
    <property type="entry name" value="Ribonuclease H-like"/>
    <property type="match status" value="1"/>
</dbReference>